<proteinExistence type="predicted"/>
<keyword evidence="3" id="KW-1185">Reference proteome</keyword>
<feature type="disulfide bond" evidence="1">
    <location>
        <begin position="11"/>
        <end position="45"/>
    </location>
</feature>
<dbReference type="PROSITE" id="PS51670">
    <property type="entry name" value="SHKT"/>
    <property type="match status" value="1"/>
</dbReference>
<dbReference type="WBParaSite" id="Hba_08057">
    <property type="protein sequence ID" value="Hba_08057"/>
    <property type="gene ID" value="Hba_08057"/>
</dbReference>
<dbReference type="Pfam" id="PF01549">
    <property type="entry name" value="ShK"/>
    <property type="match status" value="1"/>
</dbReference>
<dbReference type="SMART" id="SM00254">
    <property type="entry name" value="ShKT"/>
    <property type="match status" value="1"/>
</dbReference>
<reference evidence="4" key="1">
    <citation type="submission" date="2016-11" db="UniProtKB">
        <authorList>
            <consortium name="WormBaseParasite"/>
        </authorList>
    </citation>
    <scope>IDENTIFICATION</scope>
</reference>
<dbReference type="InterPro" id="IPR003582">
    <property type="entry name" value="ShKT_dom"/>
</dbReference>
<protein>
    <submittedName>
        <fullName evidence="4">ShKT domain-containing protein</fullName>
    </submittedName>
</protein>
<sequence>MPPQQWNGPTCRDFETSCATWAINDQCTANPQYMNENCKVSCGQCSLLNTSNRLAACGYSTFFRQVLTGISVVNNLFMSTSLEKPPIRGKNTETKRGKFLTRNCGIPAQNGSYRGQEYKARTNTHLNPARYKGKTLILTPYEL</sequence>
<comment type="caution">
    <text evidence="1">Lacks conserved residue(s) required for the propagation of feature annotation.</text>
</comment>
<organism evidence="3 4">
    <name type="scientific">Heterorhabditis bacteriophora</name>
    <name type="common">Entomopathogenic nematode worm</name>
    <dbReference type="NCBI Taxonomy" id="37862"/>
    <lineage>
        <taxon>Eukaryota</taxon>
        <taxon>Metazoa</taxon>
        <taxon>Ecdysozoa</taxon>
        <taxon>Nematoda</taxon>
        <taxon>Chromadorea</taxon>
        <taxon>Rhabditida</taxon>
        <taxon>Rhabditina</taxon>
        <taxon>Rhabditomorpha</taxon>
        <taxon>Strongyloidea</taxon>
        <taxon>Heterorhabditidae</taxon>
        <taxon>Heterorhabditis</taxon>
    </lineage>
</organism>
<evidence type="ECO:0000313" key="4">
    <source>
        <dbReference type="WBParaSite" id="Hba_08057"/>
    </source>
</evidence>
<dbReference type="AlphaFoldDB" id="A0A1I7WSJ0"/>
<keyword evidence="1" id="KW-1015">Disulfide bond</keyword>
<name>A0A1I7WSJ0_HETBA</name>
<evidence type="ECO:0000313" key="3">
    <source>
        <dbReference type="Proteomes" id="UP000095283"/>
    </source>
</evidence>
<evidence type="ECO:0000256" key="1">
    <source>
        <dbReference type="PROSITE-ProRule" id="PRU01005"/>
    </source>
</evidence>
<dbReference type="Proteomes" id="UP000095283">
    <property type="component" value="Unplaced"/>
</dbReference>
<feature type="domain" description="ShKT" evidence="2">
    <location>
        <begin position="11"/>
        <end position="45"/>
    </location>
</feature>
<accession>A0A1I7WSJ0</accession>
<evidence type="ECO:0000259" key="2">
    <source>
        <dbReference type="PROSITE" id="PS51670"/>
    </source>
</evidence>